<sequence>MLSSKILSRLVKPILKNGEVRNTFLSRGLRQIKLEPDYLDSLVPQVPIYEPVNVQIRSYDYTVLETFSGFVHKTAESMNIEVEDCWATPCQKYKIHTFKPFSTQVESTYRLNQYERNIQVVDMPSTVAPIFISVIQAALPEGVKLTVKPHEDADEELRYVPDLELKQLKSELDALGGPTISKTRR</sequence>
<organism evidence="4">
    <name type="scientific">Megafenestra aurita</name>
    <dbReference type="NCBI Taxonomy" id="2291010"/>
    <lineage>
        <taxon>Eukaryota</taxon>
        <taxon>Metazoa</taxon>
        <taxon>Ecdysozoa</taxon>
        <taxon>Arthropoda</taxon>
        <taxon>Crustacea</taxon>
        <taxon>Branchiopoda</taxon>
        <taxon>Diplostraca</taxon>
        <taxon>Cladocera</taxon>
        <taxon>Anomopoda</taxon>
        <taxon>Daphniidae</taxon>
        <taxon>Megafenestra</taxon>
    </lineage>
</organism>
<dbReference type="AlphaFoldDB" id="A0A4Y7NJP5"/>
<evidence type="ECO:0000256" key="2">
    <source>
        <dbReference type="ARBA" id="ARBA00023274"/>
    </source>
</evidence>
<dbReference type="Gene3D" id="3.30.70.600">
    <property type="entry name" value="Ribosomal protein S10 domain"/>
    <property type="match status" value="1"/>
</dbReference>
<accession>A0A4Y7NJP5</accession>
<dbReference type="SMART" id="SM01403">
    <property type="entry name" value="Ribosomal_S10"/>
    <property type="match status" value="1"/>
</dbReference>
<evidence type="ECO:0000313" key="4">
    <source>
        <dbReference type="EMBL" id="SVE92814.1"/>
    </source>
</evidence>
<dbReference type="Pfam" id="PF00338">
    <property type="entry name" value="Ribosomal_S10"/>
    <property type="match status" value="1"/>
</dbReference>
<evidence type="ECO:0000259" key="3">
    <source>
        <dbReference type="SMART" id="SM01403"/>
    </source>
</evidence>
<keyword evidence="2" id="KW-0687">Ribonucleoprotein</keyword>
<dbReference type="GO" id="GO:1990904">
    <property type="term" value="C:ribonucleoprotein complex"/>
    <property type="evidence" value="ECO:0007669"/>
    <property type="project" value="UniProtKB-KW"/>
</dbReference>
<name>A0A4Y7NJP5_9CRUS</name>
<dbReference type="PANTHER" id="PTHR13473:SF0">
    <property type="entry name" value="LARGE RIBOSOMAL SUBUNIT PROTEIN ML48"/>
    <property type="match status" value="1"/>
</dbReference>
<dbReference type="PANTHER" id="PTHR13473">
    <property type="entry name" value="MITOCHONDRIAL RIBOSOMAL PROTEIN L48"/>
    <property type="match status" value="1"/>
</dbReference>
<dbReference type="InterPro" id="IPR027487">
    <property type="entry name" value="Ribosomal_mL48"/>
</dbReference>
<reference evidence="4" key="1">
    <citation type="submission" date="2018-08" db="EMBL/GenBank/DDBJ databases">
        <authorList>
            <person name="Cornetti L."/>
        </authorList>
    </citation>
    <scope>NUCLEOTIDE SEQUENCE</scope>
    <source>
        <strain evidence="4">CH-H-2</strain>
    </source>
</reference>
<dbReference type="InterPro" id="IPR036838">
    <property type="entry name" value="Ribosomal_uS10_dom_sf"/>
</dbReference>
<protein>
    <submittedName>
        <fullName evidence="4">EOG090X0MUO</fullName>
    </submittedName>
</protein>
<proteinExistence type="evidence at transcript level"/>
<dbReference type="EMBL" id="LR023195">
    <property type="protein sequence ID" value="SVE92814.1"/>
    <property type="molecule type" value="mRNA"/>
</dbReference>
<gene>
    <name evidence="4" type="primary">EOG090X0MUO</name>
</gene>
<dbReference type="GO" id="GO:0005761">
    <property type="term" value="C:mitochondrial ribosome"/>
    <property type="evidence" value="ECO:0007669"/>
    <property type="project" value="InterPro"/>
</dbReference>
<evidence type="ECO:0000256" key="1">
    <source>
        <dbReference type="ARBA" id="ARBA00022980"/>
    </source>
</evidence>
<dbReference type="InterPro" id="IPR027486">
    <property type="entry name" value="Ribosomal_uS10_dom"/>
</dbReference>
<keyword evidence="1" id="KW-0689">Ribosomal protein</keyword>
<dbReference type="SUPFAM" id="SSF54999">
    <property type="entry name" value="Ribosomal protein S10"/>
    <property type="match status" value="1"/>
</dbReference>
<feature type="domain" description="Small ribosomal subunit protein uS10" evidence="3">
    <location>
        <begin position="53"/>
        <end position="148"/>
    </location>
</feature>